<sequence length="730" mass="77088">MDRLQCLAHQFAAAVAPAGALTALHVGYAPYLCLLNGLLYILPPADELLHVSMLGELAEALRDSCVMEHWARFVVLQFQGLAAVGPACMSFMFAYERIAVVWTRRTRETRQDLAVQVALGKVLSSRCIRHVMLAHGVAALCAADGGPSYGLPEELLQVISGHTEEAPAGPYSMLQLRDPFLGALVGVLAFAAPSSPRDGRATVLLLLRLARLALASGNLWVAHEQHQQAGLPMLVHAGAPRVVVSRKAAAGTPFLVLCHAWRQLLERLGTDAPAWAVEAGVECWRLVTAALDRSVLRWACPSQLRSCCSRLLGGVVPPLLADEPLPPAPPPAVAAVLAGGLLPCLERLLRRTGEEPDGPESAAVEALLRQERPWRLWAHLLEYGEPRQAAALVATLGKLLRRANSNPALPARAETFSTQTCTTVLMGPLLPECGLAQAQGRQLALLLVYAVCAWLPALSDLVLEAKAGQAAPGSESFEAQLIPLLYWLPLLAYRCWGADGALASAGPSTAAATADAGGPNAADGAGGWRRLLLEEVRVVQVLAAALRLAQPSHTGFDRATCRALARSCCAVAAAFPDEVLRAACSSAWPSELLHALLPELHVDGMGELADGVEVLATFVEGGGSNGGGSGGGSRGVEARERLLAVGAKAEGDYRELAAALVPPAEARAALRTCSYHGCTSLAGDSEADARMWWCRFCNSSCYCCGECQLSHWREGGHKEACLGGAKARPG</sequence>
<keyword evidence="8 17" id="KW-0863">Zinc-finger</keyword>
<evidence type="ECO:0000256" key="8">
    <source>
        <dbReference type="ARBA" id="ARBA00022771"/>
    </source>
</evidence>
<keyword evidence="10" id="KW-0862">Zinc</keyword>
<dbReference type="OrthoDB" id="550206at2759"/>
<evidence type="ECO:0000256" key="12">
    <source>
        <dbReference type="ARBA" id="ARBA00022989"/>
    </source>
</evidence>
<evidence type="ECO:0000256" key="14">
    <source>
        <dbReference type="ARBA" id="ARBA00024015"/>
    </source>
</evidence>
<evidence type="ECO:0000313" key="20">
    <source>
        <dbReference type="Proteomes" id="UP000236333"/>
    </source>
</evidence>
<dbReference type="SUPFAM" id="SSF144232">
    <property type="entry name" value="HIT/MYND zinc finger-like"/>
    <property type="match status" value="1"/>
</dbReference>
<comment type="catalytic activity">
    <reaction evidence="16">
        <text>phytol + CTP = phytyl phosphate + CDP + H(+)</text>
        <dbReference type="Rhea" id="RHEA:38055"/>
        <dbReference type="ChEBI" id="CHEBI:15378"/>
        <dbReference type="ChEBI" id="CHEBI:17327"/>
        <dbReference type="ChEBI" id="CHEBI:37563"/>
        <dbReference type="ChEBI" id="CHEBI:58069"/>
        <dbReference type="ChEBI" id="CHEBI:75483"/>
        <dbReference type="EC" id="2.7.1.182"/>
    </reaction>
</comment>
<evidence type="ECO:0000256" key="6">
    <source>
        <dbReference type="ARBA" id="ARBA00022692"/>
    </source>
</evidence>
<dbReference type="Proteomes" id="UP000236333">
    <property type="component" value="Unassembled WGS sequence"/>
</dbReference>
<protein>
    <recommendedName>
        <fullName evidence="15">phytol kinase</fullName>
        <ecNumber evidence="15">2.7.1.182</ecNumber>
    </recommendedName>
</protein>
<evidence type="ECO:0000256" key="5">
    <source>
        <dbReference type="ARBA" id="ARBA00022679"/>
    </source>
</evidence>
<keyword evidence="6" id="KW-0812">Transmembrane</keyword>
<dbReference type="GO" id="GO:0008270">
    <property type="term" value="F:zinc ion binding"/>
    <property type="evidence" value="ECO:0007669"/>
    <property type="project" value="UniProtKB-KW"/>
</dbReference>
<evidence type="ECO:0000256" key="4">
    <source>
        <dbReference type="ARBA" id="ARBA00022640"/>
    </source>
</evidence>
<evidence type="ECO:0000256" key="10">
    <source>
        <dbReference type="ARBA" id="ARBA00022833"/>
    </source>
</evidence>
<name>A0A2J8ACL5_9CHLO</name>
<dbReference type="GO" id="GO:0010276">
    <property type="term" value="F:phytol kinase activity"/>
    <property type="evidence" value="ECO:0007669"/>
    <property type="project" value="UniProtKB-EC"/>
</dbReference>
<evidence type="ECO:0000256" key="16">
    <source>
        <dbReference type="ARBA" id="ARBA00048889"/>
    </source>
</evidence>
<evidence type="ECO:0000256" key="11">
    <source>
        <dbReference type="ARBA" id="ARBA00022946"/>
    </source>
</evidence>
<comment type="pathway">
    <text evidence="14">Cofactor biosynthesis; tocopherol biosynthesis.</text>
</comment>
<comment type="caution">
    <text evidence="19">The sequence shown here is derived from an EMBL/GenBank/DDBJ whole genome shotgun (WGS) entry which is preliminary data.</text>
</comment>
<gene>
    <name evidence="19" type="ORF">TSOC_002986</name>
</gene>
<dbReference type="AlphaFoldDB" id="A0A2J8ACL5"/>
<keyword evidence="11" id="KW-0809">Transit peptide</keyword>
<dbReference type="GO" id="GO:0016020">
    <property type="term" value="C:membrane"/>
    <property type="evidence" value="ECO:0007669"/>
    <property type="project" value="UniProtKB-SubCell"/>
</dbReference>
<evidence type="ECO:0000256" key="2">
    <source>
        <dbReference type="ARBA" id="ARBA00010794"/>
    </source>
</evidence>
<dbReference type="InterPro" id="IPR002893">
    <property type="entry name" value="Znf_MYND"/>
</dbReference>
<keyword evidence="3" id="KW-0150">Chloroplast</keyword>
<comment type="subcellular location">
    <subcellularLocation>
        <location evidence="1">Plastid</location>
        <location evidence="1">Chloroplast membrane</location>
        <topology evidence="1">Multi-pass membrane protein</topology>
    </subcellularLocation>
</comment>
<keyword evidence="7" id="KW-0479">Metal-binding</keyword>
<accession>A0A2J8ACL5</accession>
<proteinExistence type="inferred from homology"/>
<evidence type="ECO:0000313" key="19">
    <source>
        <dbReference type="EMBL" id="PNH10259.1"/>
    </source>
</evidence>
<comment type="similarity">
    <text evidence="2">Belongs to the polyprenol kinase family.</text>
</comment>
<feature type="domain" description="MYND-type" evidence="18">
    <location>
        <begin position="673"/>
        <end position="721"/>
    </location>
</feature>
<keyword evidence="12" id="KW-1133">Transmembrane helix</keyword>
<evidence type="ECO:0000256" key="3">
    <source>
        <dbReference type="ARBA" id="ARBA00022528"/>
    </source>
</evidence>
<evidence type="ECO:0000256" key="17">
    <source>
        <dbReference type="PROSITE-ProRule" id="PRU00134"/>
    </source>
</evidence>
<dbReference type="PANTHER" id="PTHR32523:SF8">
    <property type="entry name" value="DOLICHOL KINASE"/>
    <property type="match status" value="1"/>
</dbReference>
<dbReference type="EC" id="2.7.1.182" evidence="15"/>
<evidence type="ECO:0000256" key="9">
    <source>
        <dbReference type="ARBA" id="ARBA00022777"/>
    </source>
</evidence>
<keyword evidence="5" id="KW-0808">Transferase</keyword>
<keyword evidence="9" id="KW-0418">Kinase</keyword>
<evidence type="ECO:0000256" key="13">
    <source>
        <dbReference type="ARBA" id="ARBA00023136"/>
    </source>
</evidence>
<dbReference type="InterPro" id="IPR039606">
    <property type="entry name" value="Phytol/farnesol_kinase"/>
</dbReference>
<evidence type="ECO:0000256" key="1">
    <source>
        <dbReference type="ARBA" id="ARBA00004508"/>
    </source>
</evidence>
<evidence type="ECO:0000256" key="7">
    <source>
        <dbReference type="ARBA" id="ARBA00022723"/>
    </source>
</evidence>
<dbReference type="EMBL" id="PGGS01000061">
    <property type="protein sequence ID" value="PNH10259.1"/>
    <property type="molecule type" value="Genomic_DNA"/>
</dbReference>
<reference evidence="19 20" key="1">
    <citation type="journal article" date="2017" name="Mol. Biol. Evol.">
        <title>The 4-celled Tetrabaena socialis nuclear genome reveals the essential components for genetic control of cell number at the origin of multicellularity in the volvocine lineage.</title>
        <authorList>
            <person name="Featherston J."/>
            <person name="Arakaki Y."/>
            <person name="Hanschen E.R."/>
            <person name="Ferris P.J."/>
            <person name="Michod R.E."/>
            <person name="Olson B.J.S.C."/>
            <person name="Nozaki H."/>
            <person name="Durand P.M."/>
        </authorList>
    </citation>
    <scope>NUCLEOTIDE SEQUENCE [LARGE SCALE GENOMIC DNA]</scope>
    <source>
        <strain evidence="19 20">NIES-571</strain>
    </source>
</reference>
<organism evidence="19 20">
    <name type="scientific">Tetrabaena socialis</name>
    <dbReference type="NCBI Taxonomy" id="47790"/>
    <lineage>
        <taxon>Eukaryota</taxon>
        <taxon>Viridiplantae</taxon>
        <taxon>Chlorophyta</taxon>
        <taxon>core chlorophytes</taxon>
        <taxon>Chlorophyceae</taxon>
        <taxon>CS clade</taxon>
        <taxon>Chlamydomonadales</taxon>
        <taxon>Tetrabaenaceae</taxon>
        <taxon>Tetrabaena</taxon>
    </lineage>
</organism>
<keyword evidence="20" id="KW-1185">Reference proteome</keyword>
<dbReference type="PROSITE" id="PS01360">
    <property type="entry name" value="ZF_MYND_1"/>
    <property type="match status" value="1"/>
</dbReference>
<dbReference type="GO" id="GO:0009507">
    <property type="term" value="C:chloroplast"/>
    <property type="evidence" value="ECO:0007669"/>
    <property type="project" value="UniProtKB-SubCell"/>
</dbReference>
<keyword evidence="13" id="KW-0472">Membrane</keyword>
<keyword evidence="4" id="KW-0934">Plastid</keyword>
<evidence type="ECO:0000256" key="15">
    <source>
        <dbReference type="ARBA" id="ARBA00039024"/>
    </source>
</evidence>
<dbReference type="PROSITE" id="PS50865">
    <property type="entry name" value="ZF_MYND_2"/>
    <property type="match status" value="1"/>
</dbReference>
<dbReference type="PANTHER" id="PTHR32523">
    <property type="entry name" value="PHYTOL KINASE 1, CHLOROPLASTIC"/>
    <property type="match status" value="1"/>
</dbReference>
<evidence type="ECO:0000259" key="18">
    <source>
        <dbReference type="PROSITE" id="PS50865"/>
    </source>
</evidence>